<protein>
    <submittedName>
        <fullName evidence="1">Uncharacterized protein</fullName>
    </submittedName>
</protein>
<reference evidence="1" key="1">
    <citation type="submission" date="2019-06" db="EMBL/GenBank/DDBJ databases">
        <authorList>
            <person name="Gan P."/>
            <person name="Shirasu K."/>
        </authorList>
    </citation>
    <scope>NUCLEOTIDE SEQUENCE [LARGE SCALE GENOMIC DNA]</scope>
    <source>
        <strain evidence="1">CAD2</strain>
    </source>
</reference>
<gene>
    <name evidence="1" type="ORF">CGCSCA2_v006020</name>
</gene>
<evidence type="ECO:0000313" key="1">
    <source>
        <dbReference type="EMBL" id="KAF4859771.1"/>
    </source>
</evidence>
<keyword evidence="2" id="KW-1185">Reference proteome</keyword>
<sequence length="331" mass="37271">MKETWDKKLRPLNSVPDAIIPGHAWCMEPSVQMPPREEKAGITVFFPYLNWETFGKMKKQREEFVARRTDQQRRTLDEFYYSGLRNTASRNAGQTVSKWTGKDVRENGRDQAVEDSHVILVDQLWIWILDDFTVLSCFPMDLGQEPGDSTDIMASVKAEINNCEDTLDVLALLVSHSVIQVLEGSSQKQADMLAIYRWAAANKAARHSELLEKFWKRQSAHSIEAQETEGSEELNLTLEVVDLLDELNILMLVFEKQDNVVSELLTNLSLIKPKEDGKRGGPEQRIVFEGCSLGDVRLNTSGDSTAEMLFRGSSIGDLETFANVLSNSLGG</sequence>
<dbReference type="AlphaFoldDB" id="A0A9P5ETQ2"/>
<dbReference type="Proteomes" id="UP000711996">
    <property type="component" value="Unassembled WGS sequence"/>
</dbReference>
<name>A0A9P5ETQ2_COLSI</name>
<evidence type="ECO:0000313" key="2">
    <source>
        <dbReference type="Proteomes" id="UP000711996"/>
    </source>
</evidence>
<accession>A0A9P5ETQ2</accession>
<dbReference type="EMBL" id="QPMT01000015">
    <property type="protein sequence ID" value="KAF4859771.1"/>
    <property type="molecule type" value="Genomic_DNA"/>
</dbReference>
<dbReference type="OrthoDB" id="4850294at2759"/>
<proteinExistence type="predicted"/>
<organism evidence="1 2">
    <name type="scientific">Colletotrichum siamense</name>
    <name type="common">Anthracnose fungus</name>
    <dbReference type="NCBI Taxonomy" id="690259"/>
    <lineage>
        <taxon>Eukaryota</taxon>
        <taxon>Fungi</taxon>
        <taxon>Dikarya</taxon>
        <taxon>Ascomycota</taxon>
        <taxon>Pezizomycotina</taxon>
        <taxon>Sordariomycetes</taxon>
        <taxon>Hypocreomycetidae</taxon>
        <taxon>Glomerellales</taxon>
        <taxon>Glomerellaceae</taxon>
        <taxon>Colletotrichum</taxon>
        <taxon>Colletotrichum gloeosporioides species complex</taxon>
    </lineage>
</organism>
<comment type="caution">
    <text evidence="1">The sequence shown here is derived from an EMBL/GenBank/DDBJ whole genome shotgun (WGS) entry which is preliminary data.</text>
</comment>